<evidence type="ECO:0000259" key="1">
    <source>
        <dbReference type="Pfam" id="PF05168"/>
    </source>
</evidence>
<keyword evidence="3" id="KW-1185">Reference proteome</keyword>
<feature type="domain" description="HEPN" evidence="1">
    <location>
        <begin position="152"/>
        <end position="223"/>
    </location>
</feature>
<dbReference type="SUPFAM" id="SSF81593">
    <property type="entry name" value="Nucleotidyltransferase substrate binding subunit/domain"/>
    <property type="match status" value="1"/>
</dbReference>
<dbReference type="Pfam" id="PF05168">
    <property type="entry name" value="HEPN"/>
    <property type="match status" value="1"/>
</dbReference>
<accession>A0ABV7D2P1</accession>
<gene>
    <name evidence="2" type="ORF">ACFOKA_05880</name>
</gene>
<dbReference type="Gene3D" id="1.20.120.330">
    <property type="entry name" value="Nucleotidyltransferases domain 2"/>
    <property type="match status" value="1"/>
</dbReference>
<comment type="caution">
    <text evidence="2">The sequence shown here is derived from an EMBL/GenBank/DDBJ whole genome shotgun (WGS) entry which is preliminary data.</text>
</comment>
<dbReference type="EMBL" id="JBHRSL010000003">
    <property type="protein sequence ID" value="MFC3051428.1"/>
    <property type="molecule type" value="Genomic_DNA"/>
</dbReference>
<name>A0ABV7D2P1_9PROT</name>
<sequence>MADKLSDLQDAAKLHNFLVSIDDKLSRQQVQVSQRPIACFEDIQGKFGVAFFNCPAWLKEAVWNWYRKQYGQKVDQAIQEGFSVILIRGEPFRIRFPVVYGTVRLNLLEFIEGANAGFWQDFAADQVEMIAREIARLYYLLMDGKTSRKILADLNTAAHKLTGEYRDYGLSKWSSAQAAEKSLKTILYGPDETKWKKTHDIKRLVEEAIQCGHSDLQIRYAELVDCDPSARYNYEVTLDEAIKANHAAILIIGILSGSTRYKQYETVS</sequence>
<reference evidence="3" key="1">
    <citation type="journal article" date="2019" name="Int. J. Syst. Evol. Microbiol.">
        <title>The Global Catalogue of Microorganisms (GCM) 10K type strain sequencing project: providing services to taxonomists for standard genome sequencing and annotation.</title>
        <authorList>
            <consortium name="The Broad Institute Genomics Platform"/>
            <consortium name="The Broad Institute Genome Sequencing Center for Infectious Disease"/>
            <person name="Wu L."/>
            <person name="Ma J."/>
        </authorList>
    </citation>
    <scope>NUCLEOTIDE SEQUENCE [LARGE SCALE GENOMIC DNA]</scope>
    <source>
        <strain evidence="3">KCTC 62164</strain>
    </source>
</reference>
<proteinExistence type="predicted"/>
<dbReference type="RefSeq" id="WP_194214360.1">
    <property type="nucleotide sequence ID" value="NZ_CP061205.1"/>
</dbReference>
<evidence type="ECO:0000313" key="3">
    <source>
        <dbReference type="Proteomes" id="UP001595444"/>
    </source>
</evidence>
<evidence type="ECO:0000313" key="2">
    <source>
        <dbReference type="EMBL" id="MFC3051428.1"/>
    </source>
</evidence>
<organism evidence="2 3">
    <name type="scientific">Kordiimonas pumila</name>
    <dbReference type="NCBI Taxonomy" id="2161677"/>
    <lineage>
        <taxon>Bacteria</taxon>
        <taxon>Pseudomonadati</taxon>
        <taxon>Pseudomonadota</taxon>
        <taxon>Alphaproteobacteria</taxon>
        <taxon>Kordiimonadales</taxon>
        <taxon>Kordiimonadaceae</taxon>
        <taxon>Kordiimonas</taxon>
    </lineage>
</organism>
<dbReference type="Proteomes" id="UP001595444">
    <property type="component" value="Unassembled WGS sequence"/>
</dbReference>
<dbReference type="InterPro" id="IPR007842">
    <property type="entry name" value="HEPN_dom"/>
</dbReference>
<protein>
    <submittedName>
        <fullName evidence="2">HEPN domain-containing protein</fullName>
    </submittedName>
</protein>